<gene>
    <name evidence="4" type="ORF">NU887_12690</name>
</gene>
<organism evidence="4 5">
    <name type="scientific">Aquiflexum gelatinilyticum</name>
    <dbReference type="NCBI Taxonomy" id="2961943"/>
    <lineage>
        <taxon>Bacteria</taxon>
        <taxon>Pseudomonadati</taxon>
        <taxon>Bacteroidota</taxon>
        <taxon>Cytophagia</taxon>
        <taxon>Cytophagales</taxon>
        <taxon>Cyclobacteriaceae</taxon>
        <taxon>Aquiflexum</taxon>
    </lineage>
</organism>
<dbReference type="GO" id="GO:0016810">
    <property type="term" value="F:hydrolase activity, acting on carbon-nitrogen (but not peptide) bonds"/>
    <property type="evidence" value="ECO:0007669"/>
    <property type="project" value="InterPro"/>
</dbReference>
<dbReference type="GO" id="GO:0046872">
    <property type="term" value="F:metal ion binding"/>
    <property type="evidence" value="ECO:0007669"/>
    <property type="project" value="UniProtKB-KW"/>
</dbReference>
<protein>
    <submittedName>
        <fullName evidence="4">Polysaccharide deacetylase family protein</fullName>
    </submittedName>
</protein>
<sequence length="209" mass="24050">MVWMHHVPSLIPKVFDKFIWNKNRDEKTIYLTFDDGPVPEITDFVLNELAKRDMKATFFMVGANVEKHPNLAKEVLQGGNGIGNHTFNHLDGYRNPDALYLENIEKCQKILQDTLEVSPVNFRPPYGKISKTQSKLILAHHQIVMWDVLSGDYDQDQSAEKCLSKTIQYSRNGSIVLFHDQQKTEKIVKKVLPDYLDFIIDKGFQTGVL</sequence>
<proteinExistence type="predicted"/>
<dbReference type="SUPFAM" id="SSF88713">
    <property type="entry name" value="Glycoside hydrolase/deacetylase"/>
    <property type="match status" value="1"/>
</dbReference>
<comment type="caution">
    <text evidence="4">The sequence shown here is derived from an EMBL/GenBank/DDBJ whole genome shotgun (WGS) entry which is preliminary data.</text>
</comment>
<name>A0A9X2P9I8_9BACT</name>
<dbReference type="EMBL" id="JANSUY010000011">
    <property type="protein sequence ID" value="MCR9015897.1"/>
    <property type="molecule type" value="Genomic_DNA"/>
</dbReference>
<evidence type="ECO:0000256" key="2">
    <source>
        <dbReference type="ARBA" id="ARBA00022801"/>
    </source>
</evidence>
<dbReference type="AlphaFoldDB" id="A0A9X2P9I8"/>
<evidence type="ECO:0000256" key="1">
    <source>
        <dbReference type="ARBA" id="ARBA00022723"/>
    </source>
</evidence>
<dbReference type="GO" id="GO:0005975">
    <property type="term" value="P:carbohydrate metabolic process"/>
    <property type="evidence" value="ECO:0007669"/>
    <property type="project" value="InterPro"/>
</dbReference>
<keyword evidence="1" id="KW-0479">Metal-binding</keyword>
<dbReference type="PANTHER" id="PTHR10587:SF133">
    <property type="entry name" value="CHITIN DEACETYLASE 1-RELATED"/>
    <property type="match status" value="1"/>
</dbReference>
<dbReference type="CDD" id="cd10917">
    <property type="entry name" value="CE4_NodB_like_6s_7s"/>
    <property type="match status" value="1"/>
</dbReference>
<dbReference type="Pfam" id="PF01522">
    <property type="entry name" value="Polysacc_deac_1"/>
    <property type="match status" value="1"/>
</dbReference>
<dbReference type="Gene3D" id="3.20.20.370">
    <property type="entry name" value="Glycoside hydrolase/deacetylase"/>
    <property type="match status" value="1"/>
</dbReference>
<dbReference type="PROSITE" id="PS51677">
    <property type="entry name" value="NODB"/>
    <property type="match status" value="1"/>
</dbReference>
<reference evidence="4" key="1">
    <citation type="submission" date="2022-08" db="EMBL/GenBank/DDBJ databases">
        <authorList>
            <person name="Zhang D."/>
        </authorList>
    </citation>
    <scope>NUCLEOTIDE SEQUENCE</scope>
    <source>
        <strain evidence="4">XJ19-11</strain>
    </source>
</reference>
<dbReference type="InterPro" id="IPR050248">
    <property type="entry name" value="Polysacc_deacetylase_ArnD"/>
</dbReference>
<evidence type="ECO:0000259" key="3">
    <source>
        <dbReference type="PROSITE" id="PS51677"/>
    </source>
</evidence>
<keyword evidence="5" id="KW-1185">Reference proteome</keyword>
<dbReference type="InterPro" id="IPR011330">
    <property type="entry name" value="Glyco_hydro/deAcase_b/a-brl"/>
</dbReference>
<dbReference type="InterPro" id="IPR002509">
    <property type="entry name" value="NODB_dom"/>
</dbReference>
<dbReference type="Proteomes" id="UP001142175">
    <property type="component" value="Unassembled WGS sequence"/>
</dbReference>
<accession>A0A9X2P9I8</accession>
<keyword evidence="2" id="KW-0378">Hydrolase</keyword>
<evidence type="ECO:0000313" key="4">
    <source>
        <dbReference type="EMBL" id="MCR9015897.1"/>
    </source>
</evidence>
<feature type="domain" description="NodB homology" evidence="3">
    <location>
        <begin position="27"/>
        <end position="207"/>
    </location>
</feature>
<dbReference type="PANTHER" id="PTHR10587">
    <property type="entry name" value="GLYCOSYL TRANSFERASE-RELATED"/>
    <property type="match status" value="1"/>
</dbReference>
<evidence type="ECO:0000313" key="5">
    <source>
        <dbReference type="Proteomes" id="UP001142175"/>
    </source>
</evidence>
<dbReference type="GO" id="GO:0016020">
    <property type="term" value="C:membrane"/>
    <property type="evidence" value="ECO:0007669"/>
    <property type="project" value="TreeGrafter"/>
</dbReference>